<gene>
    <name evidence="2" type="ORF">LCGC14_0305710</name>
</gene>
<sequence>MIKKLKIKEFCQHKDVELNLTEGINILLGKNTIGKTNLLESISFAAYSKTNHSTLDKVINYDADSASVELTHQDFTAKRTRTKGISKLSKIKKSDLLNKLNVEYQEYLRIFYISVHESSKLFDASYLKKFLIALFKIEKYTKTYERLRIELNTLKSIQPPKKINRVLLTNRFNRVRDIVAKFKEKRVSAEKEGYKYYTVREQINLAKGKLASAKDEYSRKVKRIKWDKCYTCDRPITAKEKEPAIKELKSQKPKLLAADKLITEKYNKLRILIDKHSTKLGVLDNRISKGRIILATIKEKLSERQETPNINRIKELQKIIPVFSNNGFPAYLLQAYTPVIQETANSLIQLIFKDLSIKIRTYRPNSNIPDFKVMIYRNGIEVGTLDDLSGAERVLVNLCLRLGVIVIYKQLHNTCIDWLLVDEGLEKLDTENSLKIIHLFKNFIKLGYLKQIAIVSHKECLKNLEDINYVKIGGTDDS</sequence>
<accession>A0A0F9U620</accession>
<dbReference type="Gene3D" id="3.40.50.300">
    <property type="entry name" value="P-loop containing nucleotide triphosphate hydrolases"/>
    <property type="match status" value="2"/>
</dbReference>
<dbReference type="InterPro" id="IPR027417">
    <property type="entry name" value="P-loop_NTPase"/>
</dbReference>
<protein>
    <recommendedName>
        <fullName evidence="1">RecF/RecN/SMC N-terminal domain-containing protein</fullName>
    </recommendedName>
</protein>
<dbReference type="PANTHER" id="PTHR32114:SF2">
    <property type="entry name" value="ABC TRANSPORTER ABCH.3"/>
    <property type="match status" value="1"/>
</dbReference>
<dbReference type="PANTHER" id="PTHR32114">
    <property type="entry name" value="ABC TRANSPORTER ABCH.3"/>
    <property type="match status" value="1"/>
</dbReference>
<evidence type="ECO:0000313" key="2">
    <source>
        <dbReference type="EMBL" id="KKN82747.1"/>
    </source>
</evidence>
<dbReference type="SUPFAM" id="SSF52540">
    <property type="entry name" value="P-loop containing nucleoside triphosphate hydrolases"/>
    <property type="match status" value="1"/>
</dbReference>
<comment type="caution">
    <text evidence="2">The sequence shown here is derived from an EMBL/GenBank/DDBJ whole genome shotgun (WGS) entry which is preliminary data.</text>
</comment>
<proteinExistence type="predicted"/>
<name>A0A0F9U620_9ZZZZ</name>
<dbReference type="AlphaFoldDB" id="A0A0F9U620"/>
<dbReference type="InterPro" id="IPR003395">
    <property type="entry name" value="RecF/RecN/SMC_N"/>
</dbReference>
<feature type="domain" description="RecF/RecN/SMC N-terminal" evidence="1">
    <location>
        <begin position="1"/>
        <end position="460"/>
    </location>
</feature>
<dbReference type="EMBL" id="LAZR01000195">
    <property type="protein sequence ID" value="KKN82747.1"/>
    <property type="molecule type" value="Genomic_DNA"/>
</dbReference>
<organism evidence="2">
    <name type="scientific">marine sediment metagenome</name>
    <dbReference type="NCBI Taxonomy" id="412755"/>
    <lineage>
        <taxon>unclassified sequences</taxon>
        <taxon>metagenomes</taxon>
        <taxon>ecological metagenomes</taxon>
    </lineage>
</organism>
<evidence type="ECO:0000259" key="1">
    <source>
        <dbReference type="Pfam" id="PF02463"/>
    </source>
</evidence>
<reference evidence="2" key="1">
    <citation type="journal article" date="2015" name="Nature">
        <title>Complex archaea that bridge the gap between prokaryotes and eukaryotes.</title>
        <authorList>
            <person name="Spang A."/>
            <person name="Saw J.H."/>
            <person name="Jorgensen S.L."/>
            <person name="Zaremba-Niedzwiedzka K."/>
            <person name="Martijn J."/>
            <person name="Lind A.E."/>
            <person name="van Eijk R."/>
            <person name="Schleper C."/>
            <person name="Guy L."/>
            <person name="Ettema T.J."/>
        </authorList>
    </citation>
    <scope>NUCLEOTIDE SEQUENCE</scope>
</reference>
<dbReference type="Pfam" id="PF02463">
    <property type="entry name" value="SMC_N"/>
    <property type="match status" value="1"/>
</dbReference>